<dbReference type="AlphaFoldDB" id="A0A1W1UK57"/>
<dbReference type="Proteomes" id="UP000192408">
    <property type="component" value="Unassembled WGS sequence"/>
</dbReference>
<gene>
    <name evidence="1" type="ORF">SAMN05660772_01858</name>
</gene>
<organism evidence="1 2">
    <name type="scientific">Pasteurella testudinis DSM 23072</name>
    <dbReference type="NCBI Taxonomy" id="1122938"/>
    <lineage>
        <taxon>Bacteria</taxon>
        <taxon>Pseudomonadati</taxon>
        <taxon>Pseudomonadota</taxon>
        <taxon>Gammaproteobacteria</taxon>
        <taxon>Pasteurellales</taxon>
        <taxon>Pasteurellaceae</taxon>
        <taxon>Pasteurella</taxon>
    </lineage>
</organism>
<name>A0A1W1UK57_9PAST</name>
<accession>A0A1W1UK57</accession>
<proteinExistence type="predicted"/>
<sequence length="59" mass="6600">MEQTFTEQLAATITANLPKTVLPYAVLPNGYSVHSLKRVQPDIRPSSGDGTYRRLRALR</sequence>
<evidence type="ECO:0000313" key="1">
    <source>
        <dbReference type="EMBL" id="SMB81457.1"/>
    </source>
</evidence>
<reference evidence="2" key="1">
    <citation type="submission" date="2017-04" db="EMBL/GenBank/DDBJ databases">
        <authorList>
            <person name="Varghese N."/>
            <person name="Submissions S."/>
        </authorList>
    </citation>
    <scope>NUCLEOTIDE SEQUENCE [LARGE SCALE GENOMIC DNA]</scope>
    <source>
        <strain evidence="2">DSM 23072</strain>
    </source>
</reference>
<dbReference type="EMBL" id="FWWV01000006">
    <property type="protein sequence ID" value="SMB81457.1"/>
    <property type="molecule type" value="Genomic_DNA"/>
</dbReference>
<evidence type="ECO:0000313" key="2">
    <source>
        <dbReference type="Proteomes" id="UP000192408"/>
    </source>
</evidence>
<dbReference type="STRING" id="1122938.SAMN05660772_01858"/>
<dbReference type="RefSeq" id="WP_143933397.1">
    <property type="nucleotide sequence ID" value="NZ_FWWV01000006.1"/>
</dbReference>
<protein>
    <submittedName>
        <fullName evidence="1">Uncharacterized protein</fullName>
    </submittedName>
</protein>
<keyword evidence="2" id="KW-1185">Reference proteome</keyword>